<dbReference type="InterPro" id="IPR019410">
    <property type="entry name" value="Methyltransf_16"/>
</dbReference>
<dbReference type="InterPro" id="IPR033684">
    <property type="entry name" value="EFM6"/>
</dbReference>
<dbReference type="Pfam" id="PF10294">
    <property type="entry name" value="Methyltransf_16"/>
    <property type="match status" value="1"/>
</dbReference>
<protein>
    <recommendedName>
        <fullName evidence="1">Protein-lysine N-methyltransferase EFM6</fullName>
        <ecNumber evidence="1">2.1.1.-</ecNumber>
    </recommendedName>
    <alternativeName>
        <fullName evidence="1">Elongation factor methyltransferase 6</fullName>
    </alternativeName>
</protein>
<dbReference type="InterPro" id="IPR029063">
    <property type="entry name" value="SAM-dependent_MTases_sf"/>
</dbReference>
<feature type="binding site" evidence="1">
    <location>
        <position position="109"/>
    </location>
    <ligand>
        <name>S-adenosyl-L-methionine</name>
        <dbReference type="ChEBI" id="CHEBI:59789"/>
    </ligand>
</feature>
<gene>
    <name evidence="1" type="primary">EFM6</name>
    <name evidence="2" type="ORF">NADFUDRAFT_40450</name>
</gene>
<keyword evidence="1" id="KW-0489">Methyltransferase</keyword>
<dbReference type="AlphaFoldDB" id="A0A1E3PPC4"/>
<feature type="binding site" evidence="1">
    <location>
        <begin position="80"/>
        <end position="82"/>
    </location>
    <ligand>
        <name>S-adenosyl-L-methionine</name>
        <dbReference type="ChEBI" id="CHEBI:59789"/>
    </ligand>
</feature>
<keyword evidence="1" id="KW-0949">S-adenosyl-L-methionine</keyword>
<dbReference type="Proteomes" id="UP000095009">
    <property type="component" value="Unassembled WGS sequence"/>
</dbReference>
<dbReference type="EMBL" id="KV454407">
    <property type="protein sequence ID" value="ODQ67283.1"/>
    <property type="molecule type" value="Genomic_DNA"/>
</dbReference>
<dbReference type="HAMAP" id="MF_03198">
    <property type="entry name" value="Methyltr_EFM6"/>
    <property type="match status" value="1"/>
</dbReference>
<dbReference type="STRING" id="857566.A0A1E3PPC4"/>
<evidence type="ECO:0000256" key="1">
    <source>
        <dbReference type="HAMAP-Rule" id="MF_03198"/>
    </source>
</evidence>
<evidence type="ECO:0000313" key="2">
    <source>
        <dbReference type="EMBL" id="ODQ67283.1"/>
    </source>
</evidence>
<dbReference type="GO" id="GO:0016279">
    <property type="term" value="F:protein-lysine N-methyltransferase activity"/>
    <property type="evidence" value="ECO:0007669"/>
    <property type="project" value="UniProtKB-UniRule"/>
</dbReference>
<comment type="subcellular location">
    <subcellularLocation>
        <location evidence="1">Cytoplasm</location>
    </subcellularLocation>
</comment>
<evidence type="ECO:0000313" key="3">
    <source>
        <dbReference type="Proteomes" id="UP000095009"/>
    </source>
</evidence>
<dbReference type="SUPFAM" id="SSF53335">
    <property type="entry name" value="S-adenosyl-L-methionine-dependent methyltransferases"/>
    <property type="match status" value="1"/>
</dbReference>
<feature type="binding site" evidence="1">
    <location>
        <position position="55"/>
    </location>
    <ligand>
        <name>S-adenosyl-L-methionine</name>
        <dbReference type="ChEBI" id="CHEBI:59789"/>
    </ligand>
</feature>
<dbReference type="OrthoDB" id="407325at2759"/>
<comment type="function">
    <text evidence="1">S-adenosyl-L-methionine-dependent protein-lysine N-methyltransferase that methylates elongation factor 1-alpha.</text>
</comment>
<comment type="similarity">
    <text evidence="1">Belongs to the class I-like SAM-binding methyltransferase superfamily. METTL21 family. EFM6 subfamily.</text>
</comment>
<keyword evidence="1" id="KW-0963">Cytoplasm</keyword>
<dbReference type="GO" id="GO:0032259">
    <property type="term" value="P:methylation"/>
    <property type="evidence" value="ECO:0007669"/>
    <property type="project" value="UniProtKB-KW"/>
</dbReference>
<dbReference type="PANTHER" id="PTHR14614">
    <property type="entry name" value="HEPATOCELLULAR CARCINOMA-ASSOCIATED ANTIGEN"/>
    <property type="match status" value="1"/>
</dbReference>
<organism evidence="2 3">
    <name type="scientific">Nadsonia fulvescens var. elongata DSM 6958</name>
    <dbReference type="NCBI Taxonomy" id="857566"/>
    <lineage>
        <taxon>Eukaryota</taxon>
        <taxon>Fungi</taxon>
        <taxon>Dikarya</taxon>
        <taxon>Ascomycota</taxon>
        <taxon>Saccharomycotina</taxon>
        <taxon>Dipodascomycetes</taxon>
        <taxon>Dipodascales</taxon>
        <taxon>Dipodascales incertae sedis</taxon>
        <taxon>Nadsonia</taxon>
    </lineage>
</organism>
<dbReference type="EC" id="2.1.1.-" evidence="1"/>
<keyword evidence="1" id="KW-0808">Transferase</keyword>
<accession>A0A1E3PPC4</accession>
<dbReference type="PANTHER" id="PTHR14614:SF152">
    <property type="entry name" value="PROTEIN-LYSINE N-METHYLTRANSFERASE EFM6"/>
    <property type="match status" value="1"/>
</dbReference>
<feature type="binding site" evidence="1">
    <location>
        <position position="137"/>
    </location>
    <ligand>
        <name>S-adenosyl-L-methionine</name>
        <dbReference type="ChEBI" id="CHEBI:59789"/>
    </ligand>
</feature>
<dbReference type="Gene3D" id="3.40.50.150">
    <property type="entry name" value="Vaccinia Virus protein VP39"/>
    <property type="match status" value="1"/>
</dbReference>
<feature type="binding site" evidence="1">
    <location>
        <position position="156"/>
    </location>
    <ligand>
        <name>S-adenosyl-L-methionine</name>
        <dbReference type="ChEBI" id="CHEBI:59789"/>
    </ligand>
</feature>
<reference evidence="2 3" key="1">
    <citation type="journal article" date="2016" name="Proc. Natl. Acad. Sci. U.S.A.">
        <title>Comparative genomics of biotechnologically important yeasts.</title>
        <authorList>
            <person name="Riley R."/>
            <person name="Haridas S."/>
            <person name="Wolfe K.H."/>
            <person name="Lopes M.R."/>
            <person name="Hittinger C.T."/>
            <person name="Goeker M."/>
            <person name="Salamov A.A."/>
            <person name="Wisecaver J.H."/>
            <person name="Long T.M."/>
            <person name="Calvey C.H."/>
            <person name="Aerts A.L."/>
            <person name="Barry K.W."/>
            <person name="Choi C."/>
            <person name="Clum A."/>
            <person name="Coughlan A.Y."/>
            <person name="Deshpande S."/>
            <person name="Douglass A.P."/>
            <person name="Hanson S.J."/>
            <person name="Klenk H.-P."/>
            <person name="LaButti K.M."/>
            <person name="Lapidus A."/>
            <person name="Lindquist E.A."/>
            <person name="Lipzen A.M."/>
            <person name="Meier-Kolthoff J.P."/>
            <person name="Ohm R.A."/>
            <person name="Otillar R.P."/>
            <person name="Pangilinan J.L."/>
            <person name="Peng Y."/>
            <person name="Rokas A."/>
            <person name="Rosa C.A."/>
            <person name="Scheuner C."/>
            <person name="Sibirny A.A."/>
            <person name="Slot J.C."/>
            <person name="Stielow J.B."/>
            <person name="Sun H."/>
            <person name="Kurtzman C.P."/>
            <person name="Blackwell M."/>
            <person name="Grigoriev I.V."/>
            <person name="Jeffries T.W."/>
        </authorList>
    </citation>
    <scope>NUCLEOTIDE SEQUENCE [LARGE SCALE GENOMIC DNA]</scope>
    <source>
        <strain evidence="2 3">DSM 6958</strain>
    </source>
</reference>
<name>A0A1E3PPC4_9ASCO</name>
<sequence>MDDIFDIFQYSDELAPIREVTNLGLSDLTFQGLLPGGGLKVHEDGGASGCGGKLWPAGELLSKYLLENGLNGKKKIVELGSGTGLVGLAVALKETEVNQNKDLEIWVTDQECLIPLILKNTELNNLSEYVHPIVLNWGEELPEIVKSANIDLVLAADCVYLETAFPLLKRTLLDLAGDGVQILMSYKKRRKADSKFFSAVRKDFEIIEVKNFADYESYLRDGVHLYSLEKR</sequence>
<proteinExistence type="inferred from homology"/>
<dbReference type="GO" id="GO:0005829">
    <property type="term" value="C:cytosol"/>
    <property type="evidence" value="ECO:0007669"/>
    <property type="project" value="TreeGrafter"/>
</dbReference>
<keyword evidence="3" id="KW-1185">Reference proteome</keyword>